<evidence type="ECO:0000313" key="8">
    <source>
        <dbReference type="Proteomes" id="UP000027215"/>
    </source>
</evidence>
<gene>
    <name evidence="7" type="ORF">D934_01245</name>
</gene>
<dbReference type="Gene3D" id="2.60.40.3310">
    <property type="match status" value="1"/>
</dbReference>
<dbReference type="InterPro" id="IPR054160">
    <property type="entry name" value="MrkD_recept-bd"/>
</dbReference>
<evidence type="ECO:0000256" key="1">
    <source>
        <dbReference type="ARBA" id="ARBA00004561"/>
    </source>
</evidence>
<organism evidence="7 8">
    <name type="scientific">Xylella fastidiosa subsp. sandyi Ann-1</name>
    <dbReference type="NCBI Taxonomy" id="155920"/>
    <lineage>
        <taxon>Bacteria</taxon>
        <taxon>Pseudomonadati</taxon>
        <taxon>Pseudomonadota</taxon>
        <taxon>Gammaproteobacteria</taxon>
        <taxon>Lysobacterales</taxon>
        <taxon>Lysobacteraceae</taxon>
        <taxon>Xylella</taxon>
    </lineage>
</organism>
<proteinExistence type="inferred from homology"/>
<dbReference type="PATRIC" id="fig|155920.8.peg.297"/>
<evidence type="ECO:0000259" key="6">
    <source>
        <dbReference type="Pfam" id="PF22003"/>
    </source>
</evidence>
<feature type="signal peptide" evidence="5">
    <location>
        <begin position="1"/>
        <end position="37"/>
    </location>
</feature>
<comment type="similarity">
    <text evidence="2">Belongs to the fimbrial protein family.</text>
</comment>
<reference evidence="7 8" key="1">
    <citation type="submission" date="2013-08" db="EMBL/GenBank/DDBJ databases">
        <authorList>
            <person name="Stouthamer R."/>
            <person name="Nunney L."/>
        </authorList>
    </citation>
    <scope>NUCLEOTIDE SEQUENCE [LARGE SCALE GENOMIC DNA]</scope>
    <source>
        <strain evidence="8">ann-1</strain>
    </source>
</reference>
<evidence type="ECO:0000256" key="5">
    <source>
        <dbReference type="SAM" id="SignalP"/>
    </source>
</evidence>
<keyword evidence="4" id="KW-0281">Fimbrium</keyword>
<dbReference type="GO" id="GO:0009289">
    <property type="term" value="C:pilus"/>
    <property type="evidence" value="ECO:0007669"/>
    <property type="project" value="UniProtKB-SubCell"/>
</dbReference>
<protein>
    <submittedName>
        <fullName evidence="7">Fimbrial protein</fullName>
    </submittedName>
</protein>
<dbReference type="KEGG" id="xfs:D934_01245"/>
<dbReference type="PANTHER" id="PTHR33420">
    <property type="entry name" value="FIMBRIAL SUBUNIT ELFA-RELATED"/>
    <property type="match status" value="1"/>
</dbReference>
<dbReference type="InterPro" id="IPR036937">
    <property type="entry name" value="Adhesion_dom_fimbrial_sf"/>
</dbReference>
<dbReference type="PANTHER" id="PTHR33420:SF3">
    <property type="entry name" value="FIMBRIAL SUBUNIT ELFA"/>
    <property type="match status" value="1"/>
</dbReference>
<keyword evidence="3 5" id="KW-0732">Signal</keyword>
<dbReference type="EMBL" id="CP006696">
    <property type="protein sequence ID" value="AIC09247.1"/>
    <property type="molecule type" value="Genomic_DNA"/>
</dbReference>
<dbReference type="SUPFAM" id="SSF49401">
    <property type="entry name" value="Bacterial adhesins"/>
    <property type="match status" value="1"/>
</dbReference>
<dbReference type="Proteomes" id="UP000027215">
    <property type="component" value="Chromosome"/>
</dbReference>
<name>A0A060H8J4_XYLFS</name>
<comment type="subcellular location">
    <subcellularLocation>
        <location evidence="1">Fimbrium</location>
    </subcellularLocation>
</comment>
<dbReference type="AlphaFoldDB" id="A0A060H8J4"/>
<dbReference type="Gene3D" id="2.60.40.1090">
    <property type="entry name" value="Fimbrial-type adhesion domain"/>
    <property type="match status" value="1"/>
</dbReference>
<evidence type="ECO:0000256" key="4">
    <source>
        <dbReference type="ARBA" id="ARBA00023263"/>
    </source>
</evidence>
<feature type="chain" id="PRO_5001587310" evidence="5">
    <location>
        <begin position="38"/>
        <end position="348"/>
    </location>
</feature>
<dbReference type="InterPro" id="IPR008966">
    <property type="entry name" value="Adhesion_dom_sf"/>
</dbReference>
<dbReference type="InterPro" id="IPR050263">
    <property type="entry name" value="Bact_Fimbrial_Adh_Pro"/>
</dbReference>
<dbReference type="GO" id="GO:0043709">
    <property type="term" value="P:cell adhesion involved in single-species biofilm formation"/>
    <property type="evidence" value="ECO:0007669"/>
    <property type="project" value="TreeGrafter"/>
</dbReference>
<feature type="domain" description="MrkD-like receptor binding" evidence="6">
    <location>
        <begin position="50"/>
        <end position="194"/>
    </location>
</feature>
<accession>A0A060H8J4</accession>
<dbReference type="Pfam" id="PF22003">
    <property type="entry name" value="MrkDrd"/>
    <property type="match status" value="1"/>
</dbReference>
<evidence type="ECO:0000313" key="7">
    <source>
        <dbReference type="EMBL" id="AIC09247.1"/>
    </source>
</evidence>
<evidence type="ECO:0000256" key="2">
    <source>
        <dbReference type="ARBA" id="ARBA00006671"/>
    </source>
</evidence>
<evidence type="ECO:0000256" key="3">
    <source>
        <dbReference type="ARBA" id="ARBA00022729"/>
    </source>
</evidence>
<sequence>MSINNGVSATHTTRYQKRIWKVAAVCMGMLLVSNAQAACYMNADAPSDNIQINLGRILIKPSLAIGDTITLWNYNIPAGPVFAICNFWGSTYARFARSMTAVSGMDHVYQTDVPGVGIRIHTLTDQQVLYIPSQLDYNNVITYIYQPAEIFEVELIKTATTTGSGTIFSSGLFTTNYTDGTGPGRPRFTSTISGFVVTSTCEVDNGSRNISVNFGTVPSNTFNGLGSKGPEHDFAINLICQGGNVAEADQGLISVRIDATQDKSMLPGVLGITPATDAASNVGIELVDVLNGNEHKIVFGQAIVLGRTPVNASSTLQLPMRGRYIQTQTGKVGPGTANGTATFTVEYQ</sequence>
<dbReference type="HOGENOM" id="CLU_058392_2_0_6"/>